<protein>
    <submittedName>
        <fullName evidence="3">Serine/threonine protein phosphatase</fullName>
    </submittedName>
</protein>
<name>A0A3N9UDH2_9BACI</name>
<dbReference type="SUPFAM" id="SSF56300">
    <property type="entry name" value="Metallo-dependent phosphatases"/>
    <property type="match status" value="1"/>
</dbReference>
<dbReference type="Gene3D" id="3.60.21.10">
    <property type="match status" value="1"/>
</dbReference>
<dbReference type="PANTHER" id="PTHR31302:SF32">
    <property type="entry name" value="PHOSPHOESTERASE"/>
    <property type="match status" value="1"/>
</dbReference>
<accession>A0A3N9UDH2</accession>
<keyword evidence="4" id="KW-1185">Reference proteome</keyword>
<evidence type="ECO:0000313" key="4">
    <source>
        <dbReference type="Proteomes" id="UP000274033"/>
    </source>
</evidence>
<proteinExistence type="predicted"/>
<feature type="transmembrane region" description="Helical" evidence="1">
    <location>
        <begin position="6"/>
        <end position="25"/>
    </location>
</feature>
<keyword evidence="1" id="KW-0472">Membrane</keyword>
<sequence length="255" mass="29134">MLFEMLIIVVLLIIGVLIYMVRQAFENHLLHHEIRLKGKKEQVKLFFISDVHLRKINKKMINAINEPIDAVIIGGDFADQRTPIERIYENIALLTSIGPVYFVWGNNDREIGEERLRTIFKETNVQIVENNAVILQNVQNKCWISAIDDTTSRNARQDLAFKNCQQGDIVFFISHNPEVFPIVRKKYNAHLMMGGHLHGGQIRLGPFGLHPHGSFSIREGVPTLISNGYGTTLIPMRFNAKPQCHIIDVNFVPET</sequence>
<gene>
    <name evidence="3" type="ORF">EBB45_12195</name>
</gene>
<dbReference type="AlphaFoldDB" id="A0A3N9UDH2"/>
<keyword evidence="1" id="KW-0812">Transmembrane</keyword>
<dbReference type="GO" id="GO:0016020">
    <property type="term" value="C:membrane"/>
    <property type="evidence" value="ECO:0007669"/>
    <property type="project" value="GOC"/>
</dbReference>
<dbReference type="GO" id="GO:0009245">
    <property type="term" value="P:lipid A biosynthetic process"/>
    <property type="evidence" value="ECO:0007669"/>
    <property type="project" value="TreeGrafter"/>
</dbReference>
<evidence type="ECO:0000313" key="3">
    <source>
        <dbReference type="EMBL" id="RQW74354.1"/>
    </source>
</evidence>
<dbReference type="GO" id="GO:0008758">
    <property type="term" value="F:UDP-2,3-diacylglucosamine hydrolase activity"/>
    <property type="evidence" value="ECO:0007669"/>
    <property type="project" value="TreeGrafter"/>
</dbReference>
<reference evidence="3 4" key="1">
    <citation type="journal article" date="2013" name="J. Microbiol.">
        <title>Lysinibacillus chungkukjangi sp. nov., isolated from Chungkukjang, Korean fermented soybean food.</title>
        <authorList>
            <person name="Kim S.J."/>
            <person name="Jang Y.H."/>
            <person name="Hamada M."/>
            <person name="Ahn J.H."/>
            <person name="Weon H.Y."/>
            <person name="Suzuki K."/>
            <person name="Whang K.S."/>
            <person name="Kwon S.W."/>
        </authorList>
    </citation>
    <scope>NUCLEOTIDE SEQUENCE [LARGE SCALE GENOMIC DNA]</scope>
    <source>
        <strain evidence="3 4">MCCC 1A12701</strain>
    </source>
</reference>
<dbReference type="InterPro" id="IPR029052">
    <property type="entry name" value="Metallo-depent_PP-like"/>
</dbReference>
<keyword evidence="1" id="KW-1133">Transmembrane helix</keyword>
<dbReference type="PANTHER" id="PTHR31302">
    <property type="entry name" value="TRANSMEMBRANE PROTEIN WITH METALLOPHOSPHOESTERASE DOMAIN-RELATED"/>
    <property type="match status" value="1"/>
</dbReference>
<evidence type="ECO:0000256" key="1">
    <source>
        <dbReference type="SAM" id="Phobius"/>
    </source>
</evidence>
<dbReference type="OrthoDB" id="9780884at2"/>
<dbReference type="EMBL" id="RRCT01000010">
    <property type="protein sequence ID" value="RQW74354.1"/>
    <property type="molecule type" value="Genomic_DNA"/>
</dbReference>
<dbReference type="InterPro" id="IPR004843">
    <property type="entry name" value="Calcineurin-like_PHP"/>
</dbReference>
<feature type="domain" description="Calcineurin-like phosphoesterase" evidence="2">
    <location>
        <begin position="44"/>
        <end position="199"/>
    </location>
</feature>
<dbReference type="RefSeq" id="WP_124765084.1">
    <property type="nucleotide sequence ID" value="NZ_JAFBDY010000012.1"/>
</dbReference>
<comment type="caution">
    <text evidence="3">The sequence shown here is derived from an EMBL/GenBank/DDBJ whole genome shotgun (WGS) entry which is preliminary data.</text>
</comment>
<evidence type="ECO:0000259" key="2">
    <source>
        <dbReference type="Pfam" id="PF00149"/>
    </source>
</evidence>
<dbReference type="InterPro" id="IPR051158">
    <property type="entry name" value="Metallophosphoesterase_sf"/>
</dbReference>
<dbReference type="Pfam" id="PF00149">
    <property type="entry name" value="Metallophos"/>
    <property type="match status" value="1"/>
</dbReference>
<organism evidence="3 4">
    <name type="scientific">Lysinibacillus composti</name>
    <dbReference type="NCBI Taxonomy" id="720633"/>
    <lineage>
        <taxon>Bacteria</taxon>
        <taxon>Bacillati</taxon>
        <taxon>Bacillota</taxon>
        <taxon>Bacilli</taxon>
        <taxon>Bacillales</taxon>
        <taxon>Bacillaceae</taxon>
        <taxon>Lysinibacillus</taxon>
    </lineage>
</organism>
<dbReference type="Proteomes" id="UP000274033">
    <property type="component" value="Unassembled WGS sequence"/>
</dbReference>